<feature type="repeat" description="WD" evidence="3">
    <location>
        <begin position="422"/>
        <end position="462"/>
    </location>
</feature>
<dbReference type="Pfam" id="PF00400">
    <property type="entry name" value="WD40"/>
    <property type="match status" value="3"/>
</dbReference>
<evidence type="ECO:0000256" key="2">
    <source>
        <dbReference type="ARBA" id="ARBA00022737"/>
    </source>
</evidence>
<dbReference type="InterPro" id="IPR040324">
    <property type="entry name" value="WDR44/Dgr2"/>
</dbReference>
<feature type="repeat" description="WD" evidence="3">
    <location>
        <begin position="335"/>
        <end position="370"/>
    </location>
</feature>
<organism evidence="6 7">
    <name type="scientific">Citrus x changshan-huyou</name>
    <dbReference type="NCBI Taxonomy" id="2935761"/>
    <lineage>
        <taxon>Eukaryota</taxon>
        <taxon>Viridiplantae</taxon>
        <taxon>Streptophyta</taxon>
        <taxon>Embryophyta</taxon>
        <taxon>Tracheophyta</taxon>
        <taxon>Spermatophyta</taxon>
        <taxon>Magnoliopsida</taxon>
        <taxon>eudicotyledons</taxon>
        <taxon>Gunneridae</taxon>
        <taxon>Pentapetalae</taxon>
        <taxon>rosids</taxon>
        <taxon>malvids</taxon>
        <taxon>Sapindales</taxon>
        <taxon>Rutaceae</taxon>
        <taxon>Aurantioideae</taxon>
        <taxon>Citrus</taxon>
    </lineage>
</organism>
<keyword evidence="5" id="KW-1133">Transmembrane helix</keyword>
<evidence type="ECO:0000256" key="4">
    <source>
        <dbReference type="SAM" id="MobiDB-lite"/>
    </source>
</evidence>
<dbReference type="InterPro" id="IPR036322">
    <property type="entry name" value="WD40_repeat_dom_sf"/>
</dbReference>
<name>A0AAP0N2Z1_9ROSI</name>
<dbReference type="InterPro" id="IPR001680">
    <property type="entry name" value="WD40_rpt"/>
</dbReference>
<reference evidence="6 7" key="1">
    <citation type="submission" date="2024-05" db="EMBL/GenBank/DDBJ databases">
        <title>Haplotype-resolved chromosome-level genome assembly of Huyou (Citrus changshanensis).</title>
        <authorList>
            <person name="Miao C."/>
            <person name="Chen W."/>
            <person name="Wu Y."/>
            <person name="Wang L."/>
            <person name="Zhao S."/>
            <person name="Grierson D."/>
            <person name="Xu C."/>
            <person name="Chen K."/>
        </authorList>
    </citation>
    <scope>NUCLEOTIDE SEQUENCE [LARGE SCALE GENOMIC DNA]</scope>
    <source>
        <strain evidence="6">01-14</strain>
        <tissue evidence="6">Leaf</tissue>
    </source>
</reference>
<dbReference type="FunFam" id="2.130.10.10:FF:000849">
    <property type="entry name" value="WD repeat-containing protein 44"/>
    <property type="match status" value="1"/>
</dbReference>
<dbReference type="Proteomes" id="UP001428341">
    <property type="component" value="Unassembled WGS sequence"/>
</dbReference>
<dbReference type="PROSITE" id="PS50082">
    <property type="entry name" value="WD_REPEATS_2"/>
    <property type="match status" value="3"/>
</dbReference>
<dbReference type="InterPro" id="IPR020472">
    <property type="entry name" value="WD40_PAC1"/>
</dbReference>
<evidence type="ECO:0000256" key="1">
    <source>
        <dbReference type="ARBA" id="ARBA00022574"/>
    </source>
</evidence>
<accession>A0AAP0N2Z1</accession>
<keyword evidence="5" id="KW-0472">Membrane</keyword>
<feature type="transmembrane region" description="Helical" evidence="5">
    <location>
        <begin position="31"/>
        <end position="50"/>
    </location>
</feature>
<evidence type="ECO:0000313" key="7">
    <source>
        <dbReference type="Proteomes" id="UP001428341"/>
    </source>
</evidence>
<comment type="caution">
    <text evidence="6">The sequence shown here is derived from an EMBL/GenBank/DDBJ whole genome shotgun (WGS) entry which is preliminary data.</text>
</comment>
<dbReference type="PANTHER" id="PTHR14221:SF31">
    <property type="entry name" value="TRANSDUCIN_WD40 REPEAT-LIKE SUPERFAMILY PROTEIN"/>
    <property type="match status" value="1"/>
</dbReference>
<dbReference type="SUPFAM" id="SSF50978">
    <property type="entry name" value="WD40 repeat-like"/>
    <property type="match status" value="1"/>
</dbReference>
<feature type="region of interest" description="Disordered" evidence="4">
    <location>
        <begin position="297"/>
        <end position="316"/>
    </location>
</feature>
<dbReference type="PANTHER" id="PTHR14221">
    <property type="entry name" value="WD REPEAT DOMAIN 44"/>
    <property type="match status" value="1"/>
</dbReference>
<dbReference type="AlphaFoldDB" id="A0AAP0N2Z1"/>
<keyword evidence="2" id="KW-0677">Repeat</keyword>
<evidence type="ECO:0000313" key="6">
    <source>
        <dbReference type="EMBL" id="KAK9230332.1"/>
    </source>
</evidence>
<dbReference type="PROSITE" id="PS50294">
    <property type="entry name" value="WD_REPEATS_REGION"/>
    <property type="match status" value="3"/>
</dbReference>
<dbReference type="EMBL" id="JBCGBO010000001">
    <property type="protein sequence ID" value="KAK9230332.1"/>
    <property type="molecule type" value="Genomic_DNA"/>
</dbReference>
<dbReference type="SMART" id="SM00320">
    <property type="entry name" value="WD40"/>
    <property type="match status" value="7"/>
</dbReference>
<evidence type="ECO:0000256" key="5">
    <source>
        <dbReference type="SAM" id="Phobius"/>
    </source>
</evidence>
<dbReference type="InterPro" id="IPR015943">
    <property type="entry name" value="WD40/YVTN_repeat-like_dom_sf"/>
</dbReference>
<dbReference type="PRINTS" id="PR00320">
    <property type="entry name" value="GPROTEINBRPT"/>
</dbReference>
<keyword evidence="7" id="KW-1185">Reference proteome</keyword>
<protein>
    <submittedName>
        <fullName evidence="6">Uncharacterized protein</fullName>
    </submittedName>
</protein>
<dbReference type="Gene3D" id="2.130.10.10">
    <property type="entry name" value="YVTN repeat-like/Quinoprotein amine dehydrogenase"/>
    <property type="match status" value="1"/>
</dbReference>
<keyword evidence="5" id="KW-0812">Transmembrane</keyword>
<proteinExistence type="predicted"/>
<feature type="repeat" description="WD" evidence="3">
    <location>
        <begin position="462"/>
        <end position="494"/>
    </location>
</feature>
<sequence length="784" mass="88304">MIENGNTEVKKAKREIIFIVARESTTLACSFLFPGLAPLVFVVVAVARALQNPDLEKPPLAIWFQFRGGSVIVLDFFCLLLCIETKILVLRTLLIDALEECLREVVFNVEFWSRLQDMLSSDEGVDDVFFDSTDCLSFEESVVAEEELGPGKLDYDIWMSEPRSVKERRKNFLCKMGLVEFSSKNEITFDDSSQMMGLDRITECSGAVSGSSMNRADENLNCFDREMDSEANCMVDELEQDQMNECVVTLEGESNGFSQSVDKFENPFPECKGVNIKKVKKLWKRIISMKKRNVETCMSEKRKPNSEKPKANKMEVKQNKKKCMEFTALYTSQEIQAHKGCIWTLKFSPDGRYLASGGEDGVVRIWHVTSVAASCKSFTDDGGFGSNAKEGKIKFGKKKSSHVPVVIPDEVFQIEESPLQELHGHKGDVLDLAWSNSNYLLSCSMDKTVRMWQVGCNQCLNVFDHHNYVTCVQFNPIDDNYFISGSIDGKVRIWGICEKRVVDWADVRDVISAICYIPDGKGFIVGSITGTCHFYKASGNDLKLEKVDFHDRKKTSGNKITGIQFSRDESQRIMITSEDSKLRILDGVDVIHKFKGLPKSGSQMSASFTTTGKHIISIGDDCHVYVWNYDELCFPSSKQKNSVRSCEHFFSEGVSVAVQWPGIGTEQKSLCSSSLRDCSQKWDNLETAPWIRDSERFSLGSWFSNDGPCRGSATWPAEKLPLWDVTIDSDGYCQDPQQQRLQQQCLNNVDDVRAISATWGLVIVTAGCDGMIKTFHNYGLPIRL</sequence>
<gene>
    <name evidence="6" type="ORF">WN944_023299</name>
</gene>
<evidence type="ECO:0000256" key="3">
    <source>
        <dbReference type="PROSITE-ProRule" id="PRU00221"/>
    </source>
</evidence>
<keyword evidence="1 3" id="KW-0853">WD repeat</keyword>